<reference evidence="2 3" key="1">
    <citation type="journal article" date="2019" name="Commun. Biol.">
        <title>The bagworm genome reveals a unique fibroin gene that provides high tensile strength.</title>
        <authorList>
            <person name="Kono N."/>
            <person name="Nakamura H."/>
            <person name="Ohtoshi R."/>
            <person name="Tomita M."/>
            <person name="Numata K."/>
            <person name="Arakawa K."/>
        </authorList>
    </citation>
    <scope>NUCLEOTIDE SEQUENCE [LARGE SCALE GENOMIC DNA]</scope>
</reference>
<accession>A0A4C1ZJ69</accession>
<sequence>MAERGALVAGAGRLCGLPPGRESNGRRLNKTSRRRLIIHQLFSNFTARRPRHLPPRRPSPLVDIRRGVSSAKFSLEKNSRAPGELAELLHWLPSKPRAPP</sequence>
<evidence type="ECO:0000313" key="3">
    <source>
        <dbReference type="Proteomes" id="UP000299102"/>
    </source>
</evidence>
<gene>
    <name evidence="2" type="ORF">EVAR_66379_1</name>
</gene>
<proteinExistence type="predicted"/>
<name>A0A4C1ZJ69_EUMVA</name>
<protein>
    <submittedName>
        <fullName evidence="2">Uncharacterized protein</fullName>
    </submittedName>
</protein>
<comment type="caution">
    <text evidence="2">The sequence shown here is derived from an EMBL/GenBank/DDBJ whole genome shotgun (WGS) entry which is preliminary data.</text>
</comment>
<dbReference type="EMBL" id="BGZK01001893">
    <property type="protein sequence ID" value="GBP87900.1"/>
    <property type="molecule type" value="Genomic_DNA"/>
</dbReference>
<organism evidence="2 3">
    <name type="scientific">Eumeta variegata</name>
    <name type="common">Bagworm moth</name>
    <name type="synonym">Eumeta japonica</name>
    <dbReference type="NCBI Taxonomy" id="151549"/>
    <lineage>
        <taxon>Eukaryota</taxon>
        <taxon>Metazoa</taxon>
        <taxon>Ecdysozoa</taxon>
        <taxon>Arthropoda</taxon>
        <taxon>Hexapoda</taxon>
        <taxon>Insecta</taxon>
        <taxon>Pterygota</taxon>
        <taxon>Neoptera</taxon>
        <taxon>Endopterygota</taxon>
        <taxon>Lepidoptera</taxon>
        <taxon>Glossata</taxon>
        <taxon>Ditrysia</taxon>
        <taxon>Tineoidea</taxon>
        <taxon>Psychidae</taxon>
        <taxon>Oiketicinae</taxon>
        <taxon>Eumeta</taxon>
    </lineage>
</organism>
<evidence type="ECO:0000256" key="1">
    <source>
        <dbReference type="SAM" id="MobiDB-lite"/>
    </source>
</evidence>
<dbReference type="AlphaFoldDB" id="A0A4C1ZJ69"/>
<feature type="region of interest" description="Disordered" evidence="1">
    <location>
        <begin position="1"/>
        <end position="30"/>
    </location>
</feature>
<keyword evidence="3" id="KW-1185">Reference proteome</keyword>
<dbReference type="Proteomes" id="UP000299102">
    <property type="component" value="Unassembled WGS sequence"/>
</dbReference>
<evidence type="ECO:0000313" key="2">
    <source>
        <dbReference type="EMBL" id="GBP87900.1"/>
    </source>
</evidence>